<sequence>LPTFFEEFKTIAKEAAIDSNDLKMKKEALCYVDAKMMRFWRSLDTFKDDQKTWMKFKKEVLSNYPGAEQVPETMTDTLKKVVMKFAKSRVSNSQELAEYHREFATVSKSL</sequence>
<feature type="non-terminal residue" evidence="1">
    <location>
        <position position="1"/>
    </location>
</feature>
<reference evidence="1" key="1">
    <citation type="journal article" date="2019" name="Environ. Microbiol.">
        <title>Fungal ecological strategies reflected in gene transcription - a case study of two litter decomposers.</title>
        <authorList>
            <person name="Barbi F."/>
            <person name="Kohler A."/>
            <person name="Barry K."/>
            <person name="Baskaran P."/>
            <person name="Daum C."/>
            <person name="Fauchery L."/>
            <person name="Ihrmark K."/>
            <person name="Kuo A."/>
            <person name="LaButti K."/>
            <person name="Lipzen A."/>
            <person name="Morin E."/>
            <person name="Grigoriev I.V."/>
            <person name="Henrissat B."/>
            <person name="Lindahl B."/>
            <person name="Martin F."/>
        </authorList>
    </citation>
    <scope>NUCLEOTIDE SEQUENCE</scope>
    <source>
        <strain evidence="1">JB14</strain>
    </source>
</reference>
<keyword evidence="2" id="KW-1185">Reference proteome</keyword>
<dbReference type="AlphaFoldDB" id="A0A6A4H6J7"/>
<dbReference type="OrthoDB" id="3252634at2759"/>
<dbReference type="EMBL" id="ML769574">
    <property type="protein sequence ID" value="KAE9393350.1"/>
    <property type="molecule type" value="Genomic_DNA"/>
</dbReference>
<evidence type="ECO:0008006" key="3">
    <source>
        <dbReference type="Google" id="ProtNLM"/>
    </source>
</evidence>
<accession>A0A6A4H6J7</accession>
<organism evidence="1 2">
    <name type="scientific">Gymnopus androsaceus JB14</name>
    <dbReference type="NCBI Taxonomy" id="1447944"/>
    <lineage>
        <taxon>Eukaryota</taxon>
        <taxon>Fungi</taxon>
        <taxon>Dikarya</taxon>
        <taxon>Basidiomycota</taxon>
        <taxon>Agaricomycotina</taxon>
        <taxon>Agaricomycetes</taxon>
        <taxon>Agaricomycetidae</taxon>
        <taxon>Agaricales</taxon>
        <taxon>Marasmiineae</taxon>
        <taxon>Omphalotaceae</taxon>
        <taxon>Gymnopus</taxon>
    </lineage>
</organism>
<protein>
    <recommendedName>
        <fullName evidence="3">Retrotransposon gag domain-containing protein</fullName>
    </recommendedName>
</protein>
<name>A0A6A4H6J7_9AGAR</name>
<proteinExistence type="predicted"/>
<evidence type="ECO:0000313" key="1">
    <source>
        <dbReference type="EMBL" id="KAE9393350.1"/>
    </source>
</evidence>
<gene>
    <name evidence="1" type="ORF">BT96DRAFT_749680</name>
</gene>
<feature type="non-terminal residue" evidence="1">
    <location>
        <position position="110"/>
    </location>
</feature>
<dbReference type="Proteomes" id="UP000799118">
    <property type="component" value="Unassembled WGS sequence"/>
</dbReference>
<evidence type="ECO:0000313" key="2">
    <source>
        <dbReference type="Proteomes" id="UP000799118"/>
    </source>
</evidence>